<gene>
    <name evidence="2" type="ORF">KC01_LOCUS28882</name>
</gene>
<feature type="compositionally biased region" description="Polar residues" evidence="1">
    <location>
        <begin position="68"/>
        <end position="78"/>
    </location>
</feature>
<keyword evidence="3" id="KW-1185">Reference proteome</keyword>
<organism evidence="2 3">
    <name type="scientific">Knipowitschia caucasica</name>
    <name type="common">Caucasian dwarf goby</name>
    <name type="synonym">Pomatoschistus caucasicus</name>
    <dbReference type="NCBI Taxonomy" id="637954"/>
    <lineage>
        <taxon>Eukaryota</taxon>
        <taxon>Metazoa</taxon>
        <taxon>Chordata</taxon>
        <taxon>Craniata</taxon>
        <taxon>Vertebrata</taxon>
        <taxon>Euteleostomi</taxon>
        <taxon>Actinopterygii</taxon>
        <taxon>Neopterygii</taxon>
        <taxon>Teleostei</taxon>
        <taxon>Neoteleostei</taxon>
        <taxon>Acanthomorphata</taxon>
        <taxon>Gobiaria</taxon>
        <taxon>Gobiiformes</taxon>
        <taxon>Gobioidei</taxon>
        <taxon>Gobiidae</taxon>
        <taxon>Gobiinae</taxon>
        <taxon>Knipowitschia</taxon>
    </lineage>
</organism>
<feature type="compositionally biased region" description="Basic and acidic residues" evidence="1">
    <location>
        <begin position="43"/>
        <end position="54"/>
    </location>
</feature>
<evidence type="ECO:0000313" key="2">
    <source>
        <dbReference type="EMBL" id="CAL1600807.1"/>
    </source>
</evidence>
<evidence type="ECO:0000256" key="1">
    <source>
        <dbReference type="SAM" id="MobiDB-lite"/>
    </source>
</evidence>
<reference evidence="2 3" key="1">
    <citation type="submission" date="2024-04" db="EMBL/GenBank/DDBJ databases">
        <authorList>
            <person name="Waldvogel A.-M."/>
            <person name="Schoenle A."/>
        </authorList>
    </citation>
    <scope>NUCLEOTIDE SEQUENCE [LARGE SCALE GENOMIC DNA]</scope>
</reference>
<name>A0AAV2LN67_KNICA</name>
<feature type="compositionally biased region" description="Low complexity" evidence="1">
    <location>
        <begin position="8"/>
        <end position="18"/>
    </location>
</feature>
<feature type="region of interest" description="Disordered" evidence="1">
    <location>
        <begin position="1"/>
        <end position="113"/>
    </location>
</feature>
<accession>A0AAV2LN67</accession>
<protein>
    <submittedName>
        <fullName evidence="2">Uncharacterized protein</fullName>
    </submittedName>
</protein>
<sequence>MAEDTRTRTVQTTKNTQTPAWAPPHCHHTGGAGGDHCASGRGSGERTRDREPRAPRTGALAEREERSAAQTLRFSSPRLSPLKRTAAGPWSGAGGHGDTKDVDEGGLSCTDGP</sequence>
<evidence type="ECO:0000313" key="3">
    <source>
        <dbReference type="Proteomes" id="UP001497482"/>
    </source>
</evidence>
<dbReference type="Proteomes" id="UP001497482">
    <property type="component" value="Chromosome 3"/>
</dbReference>
<proteinExistence type="predicted"/>
<dbReference type="EMBL" id="OZ035825">
    <property type="protein sequence ID" value="CAL1600807.1"/>
    <property type="molecule type" value="Genomic_DNA"/>
</dbReference>
<dbReference type="AlphaFoldDB" id="A0AAV2LN67"/>